<dbReference type="InterPro" id="IPR044946">
    <property type="entry name" value="Restrct_endonuc_typeI_TRD_sf"/>
</dbReference>
<dbReference type="AlphaFoldDB" id="A0A2S6G3T7"/>
<evidence type="ECO:0000256" key="2">
    <source>
        <dbReference type="ARBA" id="ARBA00023125"/>
    </source>
</evidence>
<sequence>MKKKSRQQLTLRSVATIHPGYPFRGKLPVDKDGNAFVVQFRHLVAGEALDDKDGKTLDRVILPGRRRPEYLRPGDILFMARGTRNDAAVVRALPHHTVCTPNFFHLRLKPEAFNLMPEFLSWQLNHVDAQRYFAMCSQGSAAPSVTKTQLGDLPVVVPSLEQQKLMMKVVGAAQREQALLEQLIENRQHMTDAVARHILRPDTTTGNHYE</sequence>
<dbReference type="GO" id="GO:0003677">
    <property type="term" value="F:DNA binding"/>
    <property type="evidence" value="ECO:0007669"/>
    <property type="project" value="UniProtKB-KW"/>
</dbReference>
<dbReference type="SUPFAM" id="SSF116734">
    <property type="entry name" value="DNA methylase specificity domain"/>
    <property type="match status" value="1"/>
</dbReference>
<dbReference type="OrthoDB" id="5465337at2"/>
<comment type="caution">
    <text evidence="4">The sequence shown here is derived from an EMBL/GenBank/DDBJ whole genome shotgun (WGS) entry which is preliminary data.</text>
</comment>
<dbReference type="Proteomes" id="UP000239648">
    <property type="component" value="Unassembled WGS sequence"/>
</dbReference>
<dbReference type="GO" id="GO:0009307">
    <property type="term" value="P:DNA restriction-modification system"/>
    <property type="evidence" value="ECO:0007669"/>
    <property type="project" value="UniProtKB-KW"/>
</dbReference>
<evidence type="ECO:0000313" key="3">
    <source>
        <dbReference type="EMBL" id="PPK50473.1"/>
    </source>
</evidence>
<gene>
    <name evidence="4" type="ORF">B0H24_102533</name>
    <name evidence="3" type="ORF">BY455_12533</name>
</gene>
<name>A0A2S6G3T7_9GAMM</name>
<dbReference type="PANTHER" id="PTHR30408">
    <property type="entry name" value="TYPE-1 RESTRICTION ENZYME ECOKI SPECIFICITY PROTEIN"/>
    <property type="match status" value="1"/>
</dbReference>
<evidence type="ECO:0000256" key="1">
    <source>
        <dbReference type="ARBA" id="ARBA00022747"/>
    </source>
</evidence>
<organism evidence="4 5">
    <name type="scientific">Marinobacter persicus</name>
    <dbReference type="NCBI Taxonomy" id="930118"/>
    <lineage>
        <taxon>Bacteria</taxon>
        <taxon>Pseudomonadati</taxon>
        <taxon>Pseudomonadota</taxon>
        <taxon>Gammaproteobacteria</taxon>
        <taxon>Pseudomonadales</taxon>
        <taxon>Marinobacteraceae</taxon>
        <taxon>Marinobacter</taxon>
    </lineage>
</organism>
<reference evidence="4 5" key="2">
    <citation type="submission" date="2018-02" db="EMBL/GenBank/DDBJ databases">
        <title>Subsurface microbial communities from deep shales in Ohio and West Virginia, USA.</title>
        <authorList>
            <person name="Wrighton K."/>
        </authorList>
    </citation>
    <scope>NUCLEOTIDE SEQUENCE [LARGE SCALE GENOMIC DNA]</scope>
    <source>
        <strain evidence="4 5">UTICA-S1B9</strain>
    </source>
</reference>
<dbReference type="EMBL" id="PTIU01000025">
    <property type="protein sequence ID" value="PPK53755.1"/>
    <property type="molecule type" value="Genomic_DNA"/>
</dbReference>
<keyword evidence="2" id="KW-0238">DNA-binding</keyword>
<evidence type="ECO:0000313" key="6">
    <source>
        <dbReference type="Proteomes" id="UP000239648"/>
    </source>
</evidence>
<keyword evidence="6" id="KW-1185">Reference proteome</keyword>
<dbReference type="Proteomes" id="UP000239446">
    <property type="component" value="Unassembled WGS sequence"/>
</dbReference>
<protein>
    <recommendedName>
        <fullName evidence="7">Type I restriction modification DNA specificity domain-containing protein</fullName>
    </recommendedName>
</protein>
<evidence type="ECO:0000313" key="4">
    <source>
        <dbReference type="EMBL" id="PPK53755.1"/>
    </source>
</evidence>
<accession>A0A2S6G3T7</accession>
<dbReference type="Gene3D" id="3.90.220.20">
    <property type="entry name" value="DNA methylase specificity domains"/>
    <property type="match status" value="1"/>
</dbReference>
<proteinExistence type="predicted"/>
<dbReference type="PANTHER" id="PTHR30408:SF12">
    <property type="entry name" value="TYPE I RESTRICTION ENZYME MJAVIII SPECIFICITY SUBUNIT"/>
    <property type="match status" value="1"/>
</dbReference>
<keyword evidence="1" id="KW-0680">Restriction system</keyword>
<evidence type="ECO:0008006" key="7">
    <source>
        <dbReference type="Google" id="ProtNLM"/>
    </source>
</evidence>
<reference evidence="3 6" key="1">
    <citation type="submission" date="2018-02" db="EMBL/GenBank/DDBJ databases">
        <title>Deep subsurface shale carbon reservoir microbial communities from Ohio and West Virginia, USA.</title>
        <authorList>
            <person name="Wrighton K."/>
        </authorList>
    </citation>
    <scope>NUCLEOTIDE SEQUENCE [LARGE SCALE GENOMIC DNA]</scope>
    <source>
        <strain evidence="3 6">UTICA-S1B6</strain>
    </source>
</reference>
<dbReference type="EMBL" id="PTIT01000025">
    <property type="protein sequence ID" value="PPK50473.1"/>
    <property type="molecule type" value="Genomic_DNA"/>
</dbReference>
<evidence type="ECO:0000313" key="5">
    <source>
        <dbReference type="Proteomes" id="UP000239446"/>
    </source>
</evidence>
<dbReference type="RefSeq" id="WP_104417008.1">
    <property type="nucleotide sequence ID" value="NZ_PTIT01000025.1"/>
</dbReference>
<dbReference type="InterPro" id="IPR052021">
    <property type="entry name" value="Type-I_RS_S_subunit"/>
</dbReference>